<evidence type="ECO:0000256" key="5">
    <source>
        <dbReference type="SAM" id="Phobius"/>
    </source>
</evidence>
<feature type="transmembrane region" description="Helical" evidence="5">
    <location>
        <begin position="333"/>
        <end position="354"/>
    </location>
</feature>
<feature type="transmembrane region" description="Helical" evidence="5">
    <location>
        <begin position="212"/>
        <end position="231"/>
    </location>
</feature>
<evidence type="ECO:0000256" key="2">
    <source>
        <dbReference type="ARBA" id="ARBA00022692"/>
    </source>
</evidence>
<dbReference type="InterPro" id="IPR036259">
    <property type="entry name" value="MFS_trans_sf"/>
</dbReference>
<protein>
    <submittedName>
        <fullName evidence="7">MFS general substrate transporter</fullName>
    </submittedName>
</protein>
<keyword evidence="8" id="KW-1185">Reference proteome</keyword>
<organism evidence="7 8">
    <name type="scientific">Microthyrium microscopicum</name>
    <dbReference type="NCBI Taxonomy" id="703497"/>
    <lineage>
        <taxon>Eukaryota</taxon>
        <taxon>Fungi</taxon>
        <taxon>Dikarya</taxon>
        <taxon>Ascomycota</taxon>
        <taxon>Pezizomycotina</taxon>
        <taxon>Dothideomycetes</taxon>
        <taxon>Dothideomycetes incertae sedis</taxon>
        <taxon>Microthyriales</taxon>
        <taxon>Microthyriaceae</taxon>
        <taxon>Microthyrium</taxon>
    </lineage>
</organism>
<dbReference type="Proteomes" id="UP000799302">
    <property type="component" value="Unassembled WGS sequence"/>
</dbReference>
<dbReference type="AlphaFoldDB" id="A0A6A6UQ68"/>
<feature type="transmembrane region" description="Helical" evidence="5">
    <location>
        <begin position="155"/>
        <end position="173"/>
    </location>
</feature>
<dbReference type="PANTHER" id="PTHR23502">
    <property type="entry name" value="MAJOR FACILITATOR SUPERFAMILY"/>
    <property type="match status" value="1"/>
</dbReference>
<feature type="transmembrane region" description="Helical" evidence="5">
    <location>
        <begin position="458"/>
        <end position="481"/>
    </location>
</feature>
<sequence length="517" mass="56823">MASIVSASIYSSQSRFSKDAASALFNSRFSNWSYHDINGLFKTFGRGPRPTKDVDNASLAEVANEDKIEAVVDEKNLIVEWSLLKKSLHMIVPLGLVFASSLAATSITANTRDIYEDLHGAPIISTLPYSLYIIGLAVGSLTGNAASELFPRRETLFVTAPLFALCQLALGLFRRFGLILAFRLLSGLFASTASIVSYGIVCDMWMENKRTVPTALFFASSFLGATIGPLFGGIIGERLSWRWTQLMFTFLTVPIMVATFYSRETTSTPNDEKTPFKLAAQVSLFIRLTLGRPIMLIFTKPSILFLGLTTGFSVAIQYALYTTLPTVFSGTYHLTWLTESLCFLSLSIGVLLGMSIHILQHLRLYASLTIYWRKSLTSSEAHTQPQAFPARYRLIPALPIVLLLPLSLVLFAFTVVPGYSIFIPLSFVIFLALCCFLLFISSLLYIQDEFRDNERGSAVGGFLFVVYLVGAGLPTISTVLLDRLHLTGMFGVLAAGSLVLGSAVIVFWMKGKRKGAV</sequence>
<dbReference type="SUPFAM" id="SSF103473">
    <property type="entry name" value="MFS general substrate transporter"/>
    <property type="match status" value="1"/>
</dbReference>
<keyword evidence="3 5" id="KW-1133">Transmembrane helix</keyword>
<dbReference type="Gene3D" id="1.20.1250.20">
    <property type="entry name" value="MFS general substrate transporter like domains"/>
    <property type="match status" value="1"/>
</dbReference>
<dbReference type="PROSITE" id="PS50850">
    <property type="entry name" value="MFS"/>
    <property type="match status" value="1"/>
</dbReference>
<gene>
    <name evidence="7" type="ORF">BT63DRAFT_451931</name>
</gene>
<evidence type="ECO:0000313" key="8">
    <source>
        <dbReference type="Proteomes" id="UP000799302"/>
    </source>
</evidence>
<feature type="transmembrane region" description="Helical" evidence="5">
    <location>
        <begin position="90"/>
        <end position="109"/>
    </location>
</feature>
<dbReference type="GO" id="GO:0015606">
    <property type="term" value="F:spermidine transmembrane transporter activity"/>
    <property type="evidence" value="ECO:0007669"/>
    <property type="project" value="TreeGrafter"/>
</dbReference>
<feature type="transmembrane region" description="Helical" evidence="5">
    <location>
        <begin position="302"/>
        <end position="321"/>
    </location>
</feature>
<feature type="transmembrane region" description="Helical" evidence="5">
    <location>
        <begin position="487"/>
        <end position="509"/>
    </location>
</feature>
<keyword evidence="2 5" id="KW-0812">Transmembrane</keyword>
<accession>A0A6A6UQ68</accession>
<dbReference type="GO" id="GO:0005886">
    <property type="term" value="C:plasma membrane"/>
    <property type="evidence" value="ECO:0007669"/>
    <property type="project" value="TreeGrafter"/>
</dbReference>
<dbReference type="InterPro" id="IPR011701">
    <property type="entry name" value="MFS"/>
</dbReference>
<dbReference type="GO" id="GO:0000297">
    <property type="term" value="F:spermine transmembrane transporter activity"/>
    <property type="evidence" value="ECO:0007669"/>
    <property type="project" value="TreeGrafter"/>
</dbReference>
<feature type="transmembrane region" description="Helical" evidence="5">
    <location>
        <begin position="394"/>
        <end position="415"/>
    </location>
</feature>
<evidence type="ECO:0000256" key="4">
    <source>
        <dbReference type="ARBA" id="ARBA00023136"/>
    </source>
</evidence>
<dbReference type="OrthoDB" id="3936150at2759"/>
<feature type="transmembrane region" description="Helical" evidence="5">
    <location>
        <begin position="180"/>
        <end position="200"/>
    </location>
</feature>
<proteinExistence type="predicted"/>
<feature type="transmembrane region" description="Helical" evidence="5">
    <location>
        <begin position="421"/>
        <end position="446"/>
    </location>
</feature>
<keyword evidence="4 5" id="KW-0472">Membrane</keyword>
<feature type="transmembrane region" description="Helical" evidence="5">
    <location>
        <begin position="243"/>
        <end position="262"/>
    </location>
</feature>
<dbReference type="Pfam" id="PF07690">
    <property type="entry name" value="MFS_1"/>
    <property type="match status" value="1"/>
</dbReference>
<feature type="transmembrane region" description="Helical" evidence="5">
    <location>
        <begin position="121"/>
        <end position="143"/>
    </location>
</feature>
<feature type="domain" description="Major facilitator superfamily (MFS) profile" evidence="6">
    <location>
        <begin position="89"/>
        <end position="514"/>
    </location>
</feature>
<name>A0A6A6UQ68_9PEZI</name>
<evidence type="ECO:0000259" key="6">
    <source>
        <dbReference type="PROSITE" id="PS50850"/>
    </source>
</evidence>
<dbReference type="EMBL" id="MU004231">
    <property type="protein sequence ID" value="KAF2673876.1"/>
    <property type="molecule type" value="Genomic_DNA"/>
</dbReference>
<dbReference type="PANTHER" id="PTHR23502:SF182">
    <property type="entry name" value="POLYAMINE TRANSPORTER, PUTATIVE-RELATED"/>
    <property type="match status" value="1"/>
</dbReference>
<evidence type="ECO:0000256" key="3">
    <source>
        <dbReference type="ARBA" id="ARBA00022989"/>
    </source>
</evidence>
<dbReference type="InterPro" id="IPR020846">
    <property type="entry name" value="MFS_dom"/>
</dbReference>
<comment type="subcellular location">
    <subcellularLocation>
        <location evidence="1">Membrane</location>
        <topology evidence="1">Multi-pass membrane protein</topology>
    </subcellularLocation>
</comment>
<evidence type="ECO:0000313" key="7">
    <source>
        <dbReference type="EMBL" id="KAF2673876.1"/>
    </source>
</evidence>
<evidence type="ECO:0000256" key="1">
    <source>
        <dbReference type="ARBA" id="ARBA00004141"/>
    </source>
</evidence>
<reference evidence="7" key="1">
    <citation type="journal article" date="2020" name="Stud. Mycol.">
        <title>101 Dothideomycetes genomes: a test case for predicting lifestyles and emergence of pathogens.</title>
        <authorList>
            <person name="Haridas S."/>
            <person name="Albert R."/>
            <person name="Binder M."/>
            <person name="Bloem J."/>
            <person name="Labutti K."/>
            <person name="Salamov A."/>
            <person name="Andreopoulos B."/>
            <person name="Baker S."/>
            <person name="Barry K."/>
            <person name="Bills G."/>
            <person name="Bluhm B."/>
            <person name="Cannon C."/>
            <person name="Castanera R."/>
            <person name="Culley D."/>
            <person name="Daum C."/>
            <person name="Ezra D."/>
            <person name="Gonzalez J."/>
            <person name="Henrissat B."/>
            <person name="Kuo A."/>
            <person name="Liang C."/>
            <person name="Lipzen A."/>
            <person name="Lutzoni F."/>
            <person name="Magnuson J."/>
            <person name="Mondo S."/>
            <person name="Nolan M."/>
            <person name="Ohm R."/>
            <person name="Pangilinan J."/>
            <person name="Park H.-J."/>
            <person name="Ramirez L."/>
            <person name="Alfaro M."/>
            <person name="Sun H."/>
            <person name="Tritt A."/>
            <person name="Yoshinaga Y."/>
            <person name="Zwiers L.-H."/>
            <person name="Turgeon B."/>
            <person name="Goodwin S."/>
            <person name="Spatafora J."/>
            <person name="Crous P."/>
            <person name="Grigoriev I."/>
        </authorList>
    </citation>
    <scope>NUCLEOTIDE SEQUENCE</scope>
    <source>
        <strain evidence="7">CBS 115976</strain>
    </source>
</reference>